<evidence type="ECO:0000313" key="4">
    <source>
        <dbReference type="Proteomes" id="UP000006727"/>
    </source>
</evidence>
<feature type="compositionally biased region" description="Acidic residues" evidence="1">
    <location>
        <begin position="1408"/>
        <end position="1417"/>
    </location>
</feature>
<feature type="region of interest" description="Disordered" evidence="1">
    <location>
        <begin position="1250"/>
        <end position="1294"/>
    </location>
</feature>
<dbReference type="PaxDb" id="3218-PP1S311_37V6.1"/>
<dbReference type="GeneID" id="112284939"/>
<dbReference type="KEGG" id="ppp:112284939"/>
<reference evidence="2 4" key="2">
    <citation type="journal article" date="2018" name="Plant J.">
        <title>The Physcomitrella patens chromosome-scale assembly reveals moss genome structure and evolution.</title>
        <authorList>
            <person name="Lang D."/>
            <person name="Ullrich K.K."/>
            <person name="Murat F."/>
            <person name="Fuchs J."/>
            <person name="Jenkins J."/>
            <person name="Haas F.B."/>
            <person name="Piednoel M."/>
            <person name="Gundlach H."/>
            <person name="Van Bel M."/>
            <person name="Meyberg R."/>
            <person name="Vives C."/>
            <person name="Morata J."/>
            <person name="Symeonidi A."/>
            <person name="Hiss M."/>
            <person name="Muchero W."/>
            <person name="Kamisugi Y."/>
            <person name="Saleh O."/>
            <person name="Blanc G."/>
            <person name="Decker E.L."/>
            <person name="van Gessel N."/>
            <person name="Grimwood J."/>
            <person name="Hayes R.D."/>
            <person name="Graham S.W."/>
            <person name="Gunter L.E."/>
            <person name="McDaniel S.F."/>
            <person name="Hoernstein S.N.W."/>
            <person name="Larsson A."/>
            <person name="Li F.W."/>
            <person name="Perroud P.F."/>
            <person name="Phillips J."/>
            <person name="Ranjan P."/>
            <person name="Rokshar D.S."/>
            <person name="Rothfels C.J."/>
            <person name="Schneider L."/>
            <person name="Shu S."/>
            <person name="Stevenson D.W."/>
            <person name="Thummler F."/>
            <person name="Tillich M."/>
            <person name="Villarreal Aguilar J.C."/>
            <person name="Widiez T."/>
            <person name="Wong G.K."/>
            <person name="Wymore A."/>
            <person name="Zhang Y."/>
            <person name="Zimmer A.D."/>
            <person name="Quatrano R.S."/>
            <person name="Mayer K.F.X."/>
            <person name="Goodstein D."/>
            <person name="Casacuberta J.M."/>
            <person name="Vandepoele K."/>
            <person name="Reski R."/>
            <person name="Cuming A.C."/>
            <person name="Tuskan G.A."/>
            <person name="Maumus F."/>
            <person name="Salse J."/>
            <person name="Schmutz J."/>
            <person name="Rensing S.A."/>
        </authorList>
    </citation>
    <scope>NUCLEOTIDE SEQUENCE [LARGE SCALE GENOMIC DNA]</scope>
    <source>
        <strain evidence="3 4">cv. Gransden 2004</strain>
    </source>
</reference>
<feature type="compositionally biased region" description="Polar residues" evidence="1">
    <location>
        <begin position="690"/>
        <end position="703"/>
    </location>
</feature>
<dbReference type="Gramene" id="Pp3c7_5750V3.1">
    <property type="protein sequence ID" value="Pp3c7_5750V3.1"/>
    <property type="gene ID" value="Pp3c7_5750"/>
</dbReference>
<dbReference type="RefSeq" id="XP_024381104.1">
    <property type="nucleotide sequence ID" value="XM_024525336.2"/>
</dbReference>
<evidence type="ECO:0000313" key="2">
    <source>
        <dbReference type="EMBL" id="PNR50804.1"/>
    </source>
</evidence>
<feature type="compositionally biased region" description="Polar residues" evidence="1">
    <location>
        <begin position="732"/>
        <end position="748"/>
    </location>
</feature>
<feature type="region of interest" description="Disordered" evidence="1">
    <location>
        <begin position="400"/>
        <end position="519"/>
    </location>
</feature>
<dbReference type="HOGENOM" id="CLU_242275_0_0_1"/>
<dbReference type="EMBL" id="ABEU02000007">
    <property type="protein sequence ID" value="PNR50804.1"/>
    <property type="molecule type" value="Genomic_DNA"/>
</dbReference>
<organism evidence="2">
    <name type="scientific">Physcomitrium patens</name>
    <name type="common">Spreading-leaved earth moss</name>
    <name type="synonym">Physcomitrella patens</name>
    <dbReference type="NCBI Taxonomy" id="3218"/>
    <lineage>
        <taxon>Eukaryota</taxon>
        <taxon>Viridiplantae</taxon>
        <taxon>Streptophyta</taxon>
        <taxon>Embryophyta</taxon>
        <taxon>Bryophyta</taxon>
        <taxon>Bryophytina</taxon>
        <taxon>Bryopsida</taxon>
        <taxon>Funariidae</taxon>
        <taxon>Funariales</taxon>
        <taxon>Funariaceae</taxon>
        <taxon>Physcomitrium</taxon>
    </lineage>
</organism>
<reference evidence="3" key="3">
    <citation type="submission" date="2020-12" db="UniProtKB">
        <authorList>
            <consortium name="EnsemblPlants"/>
        </authorList>
    </citation>
    <scope>IDENTIFICATION</scope>
</reference>
<feature type="region of interest" description="Disordered" evidence="1">
    <location>
        <begin position="790"/>
        <end position="819"/>
    </location>
</feature>
<dbReference type="OrthoDB" id="1093005at2759"/>
<feature type="compositionally biased region" description="Basic and acidic residues" evidence="1">
    <location>
        <begin position="1393"/>
        <end position="1403"/>
    </location>
</feature>
<feature type="region of interest" description="Disordered" evidence="1">
    <location>
        <begin position="912"/>
        <end position="999"/>
    </location>
</feature>
<reference evidence="2 4" key="1">
    <citation type="journal article" date="2008" name="Science">
        <title>The Physcomitrella genome reveals evolutionary insights into the conquest of land by plants.</title>
        <authorList>
            <person name="Rensing S."/>
            <person name="Lang D."/>
            <person name="Zimmer A."/>
            <person name="Terry A."/>
            <person name="Salamov A."/>
            <person name="Shapiro H."/>
            <person name="Nishiyama T."/>
            <person name="Perroud P.-F."/>
            <person name="Lindquist E."/>
            <person name="Kamisugi Y."/>
            <person name="Tanahashi T."/>
            <person name="Sakakibara K."/>
            <person name="Fujita T."/>
            <person name="Oishi K."/>
            <person name="Shin-I T."/>
            <person name="Kuroki Y."/>
            <person name="Toyoda A."/>
            <person name="Suzuki Y."/>
            <person name="Hashimoto A."/>
            <person name="Yamaguchi K."/>
            <person name="Sugano A."/>
            <person name="Kohara Y."/>
            <person name="Fujiyama A."/>
            <person name="Anterola A."/>
            <person name="Aoki S."/>
            <person name="Ashton N."/>
            <person name="Barbazuk W.B."/>
            <person name="Barker E."/>
            <person name="Bennetzen J."/>
            <person name="Bezanilla M."/>
            <person name="Blankenship R."/>
            <person name="Cho S.H."/>
            <person name="Dutcher S."/>
            <person name="Estelle M."/>
            <person name="Fawcett J.A."/>
            <person name="Gundlach H."/>
            <person name="Hanada K."/>
            <person name="Heyl A."/>
            <person name="Hicks K.A."/>
            <person name="Hugh J."/>
            <person name="Lohr M."/>
            <person name="Mayer K."/>
            <person name="Melkozernov A."/>
            <person name="Murata T."/>
            <person name="Nelson D."/>
            <person name="Pils B."/>
            <person name="Prigge M."/>
            <person name="Reiss B."/>
            <person name="Renner T."/>
            <person name="Rombauts S."/>
            <person name="Rushton P."/>
            <person name="Sanderfoot A."/>
            <person name="Schween G."/>
            <person name="Shiu S.-H."/>
            <person name="Stueber K."/>
            <person name="Theodoulou F.L."/>
            <person name="Tu H."/>
            <person name="Van de Peer Y."/>
            <person name="Verrier P.J."/>
            <person name="Waters E."/>
            <person name="Wood A."/>
            <person name="Yang L."/>
            <person name="Cove D."/>
            <person name="Cuming A."/>
            <person name="Hasebe M."/>
            <person name="Lucas S."/>
            <person name="Mishler D.B."/>
            <person name="Reski R."/>
            <person name="Grigoriev I."/>
            <person name="Quatrano R.S."/>
            <person name="Boore J.L."/>
        </authorList>
    </citation>
    <scope>NUCLEOTIDE SEQUENCE [LARGE SCALE GENOMIC DNA]</scope>
    <source>
        <strain evidence="3 4">cv. Gransden 2004</strain>
    </source>
</reference>
<dbReference type="EnsemblPlants" id="Pp3c7_5750V3.1">
    <property type="protein sequence ID" value="Pp3c7_5750V3.1"/>
    <property type="gene ID" value="Pp3c7_5750"/>
</dbReference>
<accession>A9TT31</accession>
<feature type="compositionally biased region" description="Basic and acidic residues" evidence="1">
    <location>
        <begin position="1251"/>
        <end position="1265"/>
    </location>
</feature>
<feature type="compositionally biased region" description="Basic and acidic residues" evidence="1">
    <location>
        <begin position="874"/>
        <end position="889"/>
    </location>
</feature>
<protein>
    <submittedName>
        <fullName evidence="2 3">Uncharacterized protein</fullName>
    </submittedName>
</protein>
<sequence length="1657" mass="180260">MESGVKDAIDFDQLVRIFVDTDVDTHFIVSLPRTSTIAELRELVKVTHRHCYPDNGDVDIGKLAVPGGGHGYHLADFLRIGQVYDRYEGKVFAEVEKHDPASSSGQMFFKQSSLSFKTSLTPKKVPLLEPQPFENRAVQAPINVSGLVHPLDSRVLVGEPGRQVAEEPWNELIVPKLQKEEDLTGDEICHLDSQDPLDRHPSRVNGLAVDLLRSAVGGDDGKSAERPNTAVCNDDDSDKINLGTSLASDLKGVRKRDSSAEINERPSKLRRLADPALDGKTLVEDNSFELKPDDEEAVFNDQKDLSASADSHIKPLMTTRTSSDEKGNRKIEDNDTVAGSGVEGNGVRGLVIDVEQKSDALLEDSGVPLARGKKKKEKKLESRQRETNVGIVSVVEGSYTDGLEAGGEQKPDTLPGESDVPPELGKRKKKKKRQLEQDRVGIDLDNGFGVEGSDINNLEVGRKEKSCELPEESGVPLNVGPKLNKKKGEQSKKKKKKRRKDEVTLEVSTSLNPDQKESYGQHELEKCLYVAGDGNPALAATGVQLAATPPSPNQSHHVDNYEEANVVDNIKVKKNSRLRKKGSTATAAVACDASSQMGYEDLARPSVLNISKEEMLGNRTSGREAEVAKEASGEGMIQTGPIAIGTAHIDDKVLSRKVNLFGDTNDVETSTSYQAGIEVLAQRQVAKVNSLESQETPNLSKPFSGTGPGRGAPSQAHSFECSGDVEGKGLETVNTKSCGSPGQSSQSTKHAKQESEGINLGSEVSGSWLRRVRGIASNFDAVSQQVIATRGDVAHSSSTTEESSAEREPRHVDELEFRKPDKVAHLRSACYERSAESEPRFADETETRDQEIENRHKNLVSAGGHMNHTPSRVNSRERHADISSKKVEDGGVNMKNDSVEFFSQDQSFQVAPAQVRMASSGSTTDDSEDESDTDPVEGTDELKKRKVGNASIAHKRVETSEESSDESGDSPTAGVKKSTPLIMRTPAPTVPGIRNNGVSHNFKRRASGVAAEIEAKFAQFIESQGGLDEIMGITLSQRKRSMPIESLSQDNLSGHGIESPANAPDSLLDLALNTQDSARNESMSVVGLEKYQAIDIAQASQTSAVKLGTTLFKVPKPVPIGTILGSAQGALRSAATAGQSSGRDPSKSNGPKDLRLKRKDPLKQNDATPLPTLDISKGTLLNDPYTTEGRLESAGNSSLLAPVEVQRRTFLNDLNAVATKQPSARKSSEKKNRVEGDYEGSQFMVVNNTDHISEDEREKKLEGKDATVGPSGKLDVDFHDDNDESLISPEKTDRKRKQRDVKIEYFEGGVEGTSGMLGLEISGTKKRKKVETGERKSKKKKFLAKVLDGKELNILPENSVERSARETEELYFKLEKANRELWKQQEASSLKLDEEKTDLHDSSAAEVNEIEVGEGEDVAQSRLKGGEIEVGNTSNNKKKVVSDDAVRGEVKDDVHLNSALLAGSTEASDREDFVFQSQDANFETPKMLKHPDKSQPVPTDIFDFVSGDELPIKILSKSAKTSEKLKAKRMEELSDRAVQRVLQDEMLYVVDPSSVPGKKSRKDAKPQKWTVRMRGFSPTTPATPLHEVVAPSPIVTSKPVTDVGKVGGRVKQGSSAKAKKEKKPDEMAVCPIGCGKVYSGRTSAWYTHKRVCTGAPK</sequence>
<evidence type="ECO:0000256" key="1">
    <source>
        <dbReference type="SAM" id="MobiDB-lite"/>
    </source>
</evidence>
<feature type="region of interest" description="Disordered" evidence="1">
    <location>
        <begin position="1393"/>
        <end position="1443"/>
    </location>
</feature>
<dbReference type="EnsemblPlants" id="Pp3c7_5750V3.2">
    <property type="protein sequence ID" value="Pp3c7_5750V3.2"/>
    <property type="gene ID" value="Pp3c7_5750"/>
</dbReference>
<evidence type="ECO:0000313" key="3">
    <source>
        <dbReference type="EnsemblPlants" id="Pp3c7_5750V3.1"/>
    </source>
</evidence>
<feature type="compositionally biased region" description="Basic and acidic residues" evidence="1">
    <location>
        <begin position="804"/>
        <end position="819"/>
    </location>
</feature>
<proteinExistence type="predicted"/>
<feature type="region of interest" description="Disordered" evidence="1">
    <location>
        <begin position="319"/>
        <end position="342"/>
    </location>
</feature>
<feature type="compositionally biased region" description="Basic and acidic residues" evidence="1">
    <location>
        <begin position="322"/>
        <end position="333"/>
    </location>
</feature>
<feature type="compositionally biased region" description="Basic and acidic residues" evidence="1">
    <location>
        <begin position="833"/>
        <end position="856"/>
    </location>
</feature>
<gene>
    <name evidence="3" type="primary">LOC112284939</name>
    <name evidence="2" type="ORF">PHYPA_009990</name>
</gene>
<feature type="compositionally biased region" description="Basic and acidic residues" evidence="1">
    <location>
        <begin position="1144"/>
        <end position="1163"/>
    </location>
</feature>
<feature type="region of interest" description="Disordered" evidence="1">
    <location>
        <begin position="1134"/>
        <end position="1181"/>
    </location>
</feature>
<dbReference type="Proteomes" id="UP000006727">
    <property type="component" value="Chromosome 7"/>
</dbReference>
<feature type="region of interest" description="Disordered" evidence="1">
    <location>
        <begin position="689"/>
        <end position="759"/>
    </location>
</feature>
<feature type="compositionally biased region" description="Acidic residues" evidence="1">
    <location>
        <begin position="925"/>
        <end position="939"/>
    </location>
</feature>
<dbReference type="OMA" id="GKHSDNV"/>
<name>A9TT31_PHYPA</name>
<feature type="region of interest" description="Disordered" evidence="1">
    <location>
        <begin position="831"/>
        <end position="893"/>
    </location>
</feature>
<dbReference type="Gramene" id="Pp3c7_5750V3.2">
    <property type="protein sequence ID" value="Pp3c7_5750V3.2"/>
    <property type="gene ID" value="Pp3c7_5750"/>
</dbReference>
<feature type="region of interest" description="Disordered" evidence="1">
    <location>
        <begin position="1598"/>
        <end position="1625"/>
    </location>
</feature>
<keyword evidence="4" id="KW-1185">Reference proteome</keyword>